<keyword evidence="2" id="KW-1185">Reference proteome</keyword>
<gene>
    <name evidence="1" type="ORF">HC175_06635</name>
</gene>
<proteinExistence type="predicted"/>
<organism evidence="1 2">
    <name type="scientific">Salinimicrobium oceani</name>
    <dbReference type="NCBI Taxonomy" id="2722702"/>
    <lineage>
        <taxon>Bacteria</taxon>
        <taxon>Pseudomonadati</taxon>
        <taxon>Bacteroidota</taxon>
        <taxon>Flavobacteriia</taxon>
        <taxon>Flavobacteriales</taxon>
        <taxon>Flavobacteriaceae</taxon>
        <taxon>Salinimicrobium</taxon>
    </lineage>
</organism>
<evidence type="ECO:0000313" key="1">
    <source>
        <dbReference type="EMBL" id="NJW52592.1"/>
    </source>
</evidence>
<comment type="caution">
    <text evidence="1">The sequence shown here is derived from an EMBL/GenBank/DDBJ whole genome shotgun (WGS) entry which is preliminary data.</text>
</comment>
<dbReference type="RefSeq" id="WP_168137710.1">
    <property type="nucleotide sequence ID" value="NZ_JAAVJR010000003.1"/>
</dbReference>
<evidence type="ECO:0000313" key="2">
    <source>
        <dbReference type="Proteomes" id="UP000703674"/>
    </source>
</evidence>
<sequence length="419" mass="47877">MKKFLLFLVTCLLLFLGLTYWSLAIGPSEIEISRVISPEVNSEEDYRNLELVEVAPTNQYHPNRLKSFMQGVNYRKAWETPVKAQVFFLDSFAIVKEGGGNQTRSLEIKGPDSIVYSLRSINKDPAPLIPRVAKILGLENIIIDGVSAQHPYGALLAASLSEAVGILYTHPRIVFVPEHPALGTFSRAYANRLYLLEYETEGAVNWTSYEHVLKIVETDDLQELKAELGAKLQIDEQMLVKARLFDILIGDWDRHAKQWGWVLQQQENSIRAIPLPGDRDNAFFRIDGVLPTLITNELVQPMVRPFEKDIDHIPGYVYPFDRYFLKSVPEEVFVEEAIRLKNELTDEKIRNAIAQWPAGAARLNGDEIFKKLKHRRDDLPKYAREFSKEIKNSKRDEKPLKGSEDLQLPAPLQKCFQCS</sequence>
<protein>
    <submittedName>
        <fullName evidence="1">Uncharacterized protein</fullName>
    </submittedName>
</protein>
<accession>A0ABX1CZQ4</accession>
<name>A0ABX1CZQ4_9FLAO</name>
<dbReference type="EMBL" id="JAAVJR010000003">
    <property type="protein sequence ID" value="NJW52592.1"/>
    <property type="molecule type" value="Genomic_DNA"/>
</dbReference>
<dbReference type="Proteomes" id="UP000703674">
    <property type="component" value="Unassembled WGS sequence"/>
</dbReference>
<reference evidence="1 2" key="1">
    <citation type="submission" date="2020-03" db="EMBL/GenBank/DDBJ databases">
        <title>Salinimicrobium sp. nov, isolated from SCS.</title>
        <authorList>
            <person name="Cao W.R."/>
        </authorList>
    </citation>
    <scope>NUCLEOTIDE SEQUENCE [LARGE SCALE GENOMIC DNA]</scope>
    <source>
        <strain evidence="2">J15B91</strain>
    </source>
</reference>